<dbReference type="GO" id="GO:0016042">
    <property type="term" value="P:lipid catabolic process"/>
    <property type="evidence" value="ECO:0007669"/>
    <property type="project" value="UniProtKB-KW"/>
</dbReference>
<dbReference type="GO" id="GO:0048015">
    <property type="term" value="P:phosphatidylinositol-mediated signaling"/>
    <property type="evidence" value="ECO:0007669"/>
    <property type="project" value="TreeGrafter"/>
</dbReference>
<dbReference type="Gene3D" id="2.60.40.150">
    <property type="entry name" value="C2 domain"/>
    <property type="match status" value="1"/>
</dbReference>
<dbReference type="SMART" id="SM00149">
    <property type="entry name" value="PLCYc"/>
    <property type="match status" value="1"/>
</dbReference>
<reference evidence="4" key="2">
    <citation type="submission" date="2015-01" db="EMBL/GenBank/DDBJ databases">
        <title>Evolutionary Origins and Diversification of the Mycorrhizal Mutualists.</title>
        <authorList>
            <consortium name="DOE Joint Genome Institute"/>
            <consortium name="Mycorrhizal Genomics Consortium"/>
            <person name="Kohler A."/>
            <person name="Kuo A."/>
            <person name="Nagy L.G."/>
            <person name="Floudas D."/>
            <person name="Copeland A."/>
            <person name="Barry K.W."/>
            <person name="Cichocki N."/>
            <person name="Veneault-Fourrey C."/>
            <person name="LaButti K."/>
            <person name="Lindquist E.A."/>
            <person name="Lipzen A."/>
            <person name="Lundell T."/>
            <person name="Morin E."/>
            <person name="Murat C."/>
            <person name="Riley R."/>
            <person name="Ohm R."/>
            <person name="Sun H."/>
            <person name="Tunlid A."/>
            <person name="Henrissat B."/>
            <person name="Grigoriev I.V."/>
            <person name="Hibbett D.S."/>
            <person name="Martin F."/>
        </authorList>
    </citation>
    <scope>NUCLEOTIDE SEQUENCE [LARGE SCALE GENOMIC DNA]</scope>
    <source>
        <strain evidence="4">Foug A</strain>
    </source>
</reference>
<protein>
    <recommendedName>
        <fullName evidence="1">Phosphoinositide phospholipase C</fullName>
        <ecNumber evidence="1">3.1.4.11</ecNumber>
    </recommendedName>
</protein>
<dbReference type="EMBL" id="KN822036">
    <property type="protein sequence ID" value="KIM63197.1"/>
    <property type="molecule type" value="Genomic_DNA"/>
</dbReference>
<dbReference type="InterPro" id="IPR035892">
    <property type="entry name" value="C2_domain_sf"/>
</dbReference>
<proteinExistence type="predicted"/>
<dbReference type="PRINTS" id="PR00390">
    <property type="entry name" value="PHPHLIPASEC"/>
</dbReference>
<comment type="catalytic activity">
    <reaction evidence="1">
        <text>a 1,2-diacyl-sn-glycero-3-phospho-(1D-myo-inositol-4,5-bisphosphate) + H2O = 1D-myo-inositol 1,4,5-trisphosphate + a 1,2-diacyl-sn-glycerol + H(+)</text>
        <dbReference type="Rhea" id="RHEA:33179"/>
        <dbReference type="ChEBI" id="CHEBI:15377"/>
        <dbReference type="ChEBI" id="CHEBI:15378"/>
        <dbReference type="ChEBI" id="CHEBI:17815"/>
        <dbReference type="ChEBI" id="CHEBI:58456"/>
        <dbReference type="ChEBI" id="CHEBI:203600"/>
        <dbReference type="EC" id="3.1.4.11"/>
    </reaction>
</comment>
<dbReference type="InterPro" id="IPR001192">
    <property type="entry name" value="PI-PLC_fam"/>
</dbReference>
<dbReference type="SUPFAM" id="SSF51695">
    <property type="entry name" value="PLC-like phosphodiesterases"/>
    <property type="match status" value="1"/>
</dbReference>
<keyword evidence="1" id="KW-0443">Lipid metabolism</keyword>
<dbReference type="Pfam" id="PF00387">
    <property type="entry name" value="PI-PLC-Y"/>
    <property type="match status" value="1"/>
</dbReference>
<dbReference type="Gene3D" id="3.20.20.190">
    <property type="entry name" value="Phosphatidylinositol (PI) phosphodiesterase"/>
    <property type="match status" value="1"/>
</dbReference>
<dbReference type="PROSITE" id="PS50008">
    <property type="entry name" value="PIPLC_Y_DOMAIN"/>
    <property type="match status" value="1"/>
</dbReference>
<dbReference type="OrthoDB" id="269822at2759"/>
<reference evidence="3 4" key="1">
    <citation type="submission" date="2014-04" db="EMBL/GenBank/DDBJ databases">
        <authorList>
            <consortium name="DOE Joint Genome Institute"/>
            <person name="Kuo A."/>
            <person name="Kohler A."/>
            <person name="Nagy L.G."/>
            <person name="Floudas D."/>
            <person name="Copeland A."/>
            <person name="Barry K.W."/>
            <person name="Cichocki N."/>
            <person name="Veneault-Fourrey C."/>
            <person name="LaButti K."/>
            <person name="Lindquist E.A."/>
            <person name="Lipzen A."/>
            <person name="Lundell T."/>
            <person name="Morin E."/>
            <person name="Murat C."/>
            <person name="Sun H."/>
            <person name="Tunlid A."/>
            <person name="Henrissat B."/>
            <person name="Grigoriev I.V."/>
            <person name="Hibbett D.S."/>
            <person name="Martin F."/>
            <person name="Nordberg H.P."/>
            <person name="Cantor M.N."/>
            <person name="Hua S.X."/>
        </authorList>
    </citation>
    <scope>NUCLEOTIDE SEQUENCE [LARGE SCALE GENOMIC DNA]</scope>
    <source>
        <strain evidence="3 4">Foug A</strain>
    </source>
</reference>
<dbReference type="GO" id="GO:0004435">
    <property type="term" value="F:phosphatidylinositol-4,5-bisphosphate phospholipase C activity"/>
    <property type="evidence" value="ECO:0007669"/>
    <property type="project" value="UniProtKB-EC"/>
</dbReference>
<organism evidence="3 4">
    <name type="scientific">Scleroderma citrinum Foug A</name>
    <dbReference type="NCBI Taxonomy" id="1036808"/>
    <lineage>
        <taxon>Eukaryota</taxon>
        <taxon>Fungi</taxon>
        <taxon>Dikarya</taxon>
        <taxon>Basidiomycota</taxon>
        <taxon>Agaricomycotina</taxon>
        <taxon>Agaricomycetes</taxon>
        <taxon>Agaricomycetidae</taxon>
        <taxon>Boletales</taxon>
        <taxon>Sclerodermatineae</taxon>
        <taxon>Sclerodermataceae</taxon>
        <taxon>Scleroderma</taxon>
    </lineage>
</organism>
<dbReference type="STRING" id="1036808.A0A0C3AE48"/>
<dbReference type="SUPFAM" id="SSF49562">
    <property type="entry name" value="C2 domain (Calcium/lipid-binding domain, CaLB)"/>
    <property type="match status" value="1"/>
</dbReference>
<dbReference type="PANTHER" id="PTHR10336:SF169">
    <property type="entry name" value="PHOSPHOINOSITIDE PHOSPHOLIPASE C"/>
    <property type="match status" value="1"/>
</dbReference>
<dbReference type="EC" id="3.1.4.11" evidence="1"/>
<gene>
    <name evidence="3" type="ORF">SCLCIDRAFT_1214305</name>
</gene>
<dbReference type="InterPro" id="IPR001711">
    <property type="entry name" value="PLipase_C_Pinositol-sp_Y"/>
</dbReference>
<dbReference type="HOGENOM" id="CLU_002738_3_1_1"/>
<dbReference type="AlphaFoldDB" id="A0A0C3AE48"/>
<dbReference type="InterPro" id="IPR017946">
    <property type="entry name" value="PLC-like_Pdiesterase_TIM-brl"/>
</dbReference>
<dbReference type="InterPro" id="IPR000909">
    <property type="entry name" value="PLipase_C_PInositol-sp_X_dom"/>
</dbReference>
<sequence length="536" mass="60325">MNTSTHDHCNDARVLAERLFVETELNLHPPKDIRLSPEVLTFLASESIDPSELVRQAAVRMPIVDDTLPIKDYFISSSHNTYLVSWQILGRASAEAYTHVLSRNARCIEIDVWSSSKGPVVTHGYTLSRSVPFFDVCEAIGAAVGAKGTCGVGHTNAGEHNDWPVFVSLECHVPVGKQDDIVEIMKKTWGDKLLTTADAATLPPGHLITPRDLKGRIILMVEYYPDDVGSLGLEPECKTLILPDDDNVQYDINPQLEEPHRHSKIVDSLAQLGFYARSMKPLKGWEKTDFPSPPYPQNLMLNVSERSLLTLMPRGLPDLVWSAGKFLRRVYPAGLRLNSSNLDPLVEWRSGTQLACLNWQHCDEEMLLNEALFTGTMGYVVKPPLGKLKEKRNVRVTFEIIGASSLPLPQDHRSLSGHLVVEIVQADGKKDWRTTRAQCSVDREEKDIVDFTWKERHEWQFDADELTFLRLKVIKDEAFGSDSLLTVFCVRLSQIQHGWKLIQLLDTKGKHTGATVLWHFTMSISEVGWRDSCQVA</sequence>
<evidence type="ECO:0000313" key="3">
    <source>
        <dbReference type="EMBL" id="KIM63197.1"/>
    </source>
</evidence>
<keyword evidence="4" id="KW-1185">Reference proteome</keyword>
<dbReference type="Pfam" id="PF00388">
    <property type="entry name" value="PI-PLC-X"/>
    <property type="match status" value="1"/>
</dbReference>
<evidence type="ECO:0000256" key="1">
    <source>
        <dbReference type="RuleBase" id="RU361133"/>
    </source>
</evidence>
<dbReference type="GO" id="GO:0051209">
    <property type="term" value="P:release of sequestered calcium ion into cytosol"/>
    <property type="evidence" value="ECO:0007669"/>
    <property type="project" value="TreeGrafter"/>
</dbReference>
<feature type="domain" description="PI-PLC Y-box" evidence="2">
    <location>
        <begin position="300"/>
        <end position="387"/>
    </location>
</feature>
<name>A0A0C3AE48_9AGAM</name>
<evidence type="ECO:0000259" key="2">
    <source>
        <dbReference type="PROSITE" id="PS50008"/>
    </source>
</evidence>
<dbReference type="Proteomes" id="UP000053989">
    <property type="component" value="Unassembled WGS sequence"/>
</dbReference>
<dbReference type="SMART" id="SM00148">
    <property type="entry name" value="PLCXc"/>
    <property type="match status" value="1"/>
</dbReference>
<accession>A0A0C3AE48</accession>
<dbReference type="PANTHER" id="PTHR10336">
    <property type="entry name" value="PHOSPHOINOSITIDE-SPECIFIC PHOSPHOLIPASE C FAMILY PROTEIN"/>
    <property type="match status" value="1"/>
</dbReference>
<keyword evidence="1" id="KW-0442">Lipid degradation</keyword>
<dbReference type="PROSITE" id="PS50007">
    <property type="entry name" value="PIPLC_X_DOMAIN"/>
    <property type="match status" value="1"/>
</dbReference>
<evidence type="ECO:0000313" key="4">
    <source>
        <dbReference type="Proteomes" id="UP000053989"/>
    </source>
</evidence>
<dbReference type="InParanoid" id="A0A0C3AE48"/>
<keyword evidence="1" id="KW-0378">Hydrolase</keyword>